<dbReference type="GO" id="GO:0005506">
    <property type="term" value="F:iron ion binding"/>
    <property type="evidence" value="ECO:0007669"/>
    <property type="project" value="InterPro"/>
</dbReference>
<evidence type="ECO:0000313" key="14">
    <source>
        <dbReference type="EMBL" id="KAF2745137.1"/>
    </source>
</evidence>
<dbReference type="Gene3D" id="1.10.630.10">
    <property type="entry name" value="Cytochrome P450"/>
    <property type="match status" value="1"/>
</dbReference>
<evidence type="ECO:0000256" key="13">
    <source>
        <dbReference type="RuleBase" id="RU000461"/>
    </source>
</evidence>
<evidence type="ECO:0000256" key="9">
    <source>
        <dbReference type="ARBA" id="ARBA00023004"/>
    </source>
</evidence>
<comment type="subcellular location">
    <subcellularLocation>
        <location evidence="2">Membrane</location>
        <topology evidence="2">Single-pass membrane protein</topology>
    </subcellularLocation>
</comment>
<evidence type="ECO:0000256" key="1">
    <source>
        <dbReference type="ARBA" id="ARBA00001971"/>
    </source>
</evidence>
<dbReference type="Pfam" id="PF00067">
    <property type="entry name" value="p450"/>
    <property type="match status" value="1"/>
</dbReference>
<dbReference type="EMBL" id="MU006584">
    <property type="protein sequence ID" value="KAF2745137.1"/>
    <property type="molecule type" value="Genomic_DNA"/>
</dbReference>
<dbReference type="AlphaFoldDB" id="A0A6A6V7I8"/>
<accession>A0A6A6V7I8</accession>
<name>A0A6A6V7I8_9PLEO</name>
<keyword evidence="4 12" id="KW-0349">Heme</keyword>
<evidence type="ECO:0000256" key="7">
    <source>
        <dbReference type="ARBA" id="ARBA00022989"/>
    </source>
</evidence>
<dbReference type="InterPro" id="IPR036396">
    <property type="entry name" value="Cyt_P450_sf"/>
</dbReference>
<proteinExistence type="inferred from homology"/>
<keyword evidence="10 13" id="KW-0503">Monooxygenase</keyword>
<evidence type="ECO:0000256" key="2">
    <source>
        <dbReference type="ARBA" id="ARBA00004167"/>
    </source>
</evidence>
<keyword evidence="9 12" id="KW-0408">Iron</keyword>
<dbReference type="Proteomes" id="UP000799440">
    <property type="component" value="Unassembled WGS sequence"/>
</dbReference>
<keyword evidence="7" id="KW-1133">Transmembrane helix</keyword>
<feature type="binding site" description="axial binding residue" evidence="12">
    <location>
        <position position="457"/>
    </location>
    <ligand>
        <name>heme</name>
        <dbReference type="ChEBI" id="CHEBI:30413"/>
    </ligand>
    <ligandPart>
        <name>Fe</name>
        <dbReference type="ChEBI" id="CHEBI:18248"/>
    </ligandPart>
</feature>
<dbReference type="GO" id="GO:0020037">
    <property type="term" value="F:heme binding"/>
    <property type="evidence" value="ECO:0007669"/>
    <property type="project" value="InterPro"/>
</dbReference>
<dbReference type="InterPro" id="IPR050121">
    <property type="entry name" value="Cytochrome_P450_monoxygenase"/>
</dbReference>
<reference evidence="14" key="1">
    <citation type="journal article" date="2020" name="Stud. Mycol.">
        <title>101 Dothideomycetes genomes: a test case for predicting lifestyles and emergence of pathogens.</title>
        <authorList>
            <person name="Haridas S."/>
            <person name="Albert R."/>
            <person name="Binder M."/>
            <person name="Bloem J."/>
            <person name="Labutti K."/>
            <person name="Salamov A."/>
            <person name="Andreopoulos B."/>
            <person name="Baker S."/>
            <person name="Barry K."/>
            <person name="Bills G."/>
            <person name="Bluhm B."/>
            <person name="Cannon C."/>
            <person name="Castanera R."/>
            <person name="Culley D."/>
            <person name="Daum C."/>
            <person name="Ezra D."/>
            <person name="Gonzalez J."/>
            <person name="Henrissat B."/>
            <person name="Kuo A."/>
            <person name="Liang C."/>
            <person name="Lipzen A."/>
            <person name="Lutzoni F."/>
            <person name="Magnuson J."/>
            <person name="Mondo S."/>
            <person name="Nolan M."/>
            <person name="Ohm R."/>
            <person name="Pangilinan J."/>
            <person name="Park H.-J."/>
            <person name="Ramirez L."/>
            <person name="Alfaro M."/>
            <person name="Sun H."/>
            <person name="Tritt A."/>
            <person name="Yoshinaga Y."/>
            <person name="Zwiers L.-H."/>
            <person name="Turgeon B."/>
            <person name="Goodwin S."/>
            <person name="Spatafora J."/>
            <person name="Crous P."/>
            <person name="Grigoriev I."/>
        </authorList>
    </citation>
    <scope>NUCLEOTIDE SEQUENCE</scope>
    <source>
        <strain evidence="14">CBS 119925</strain>
    </source>
</reference>
<evidence type="ECO:0000256" key="10">
    <source>
        <dbReference type="ARBA" id="ARBA00023033"/>
    </source>
</evidence>
<dbReference type="PRINTS" id="PR00385">
    <property type="entry name" value="P450"/>
</dbReference>
<dbReference type="SUPFAM" id="SSF48264">
    <property type="entry name" value="Cytochrome P450"/>
    <property type="match status" value="1"/>
</dbReference>
<evidence type="ECO:0000256" key="11">
    <source>
        <dbReference type="ARBA" id="ARBA00023136"/>
    </source>
</evidence>
<dbReference type="FunFam" id="1.10.630.10:FF:000047">
    <property type="entry name" value="Cytochrome P450 monooxygenase"/>
    <property type="match status" value="1"/>
</dbReference>
<organism evidence="14 15">
    <name type="scientific">Sporormia fimetaria CBS 119925</name>
    <dbReference type="NCBI Taxonomy" id="1340428"/>
    <lineage>
        <taxon>Eukaryota</taxon>
        <taxon>Fungi</taxon>
        <taxon>Dikarya</taxon>
        <taxon>Ascomycota</taxon>
        <taxon>Pezizomycotina</taxon>
        <taxon>Dothideomycetes</taxon>
        <taxon>Pleosporomycetidae</taxon>
        <taxon>Pleosporales</taxon>
        <taxon>Sporormiaceae</taxon>
        <taxon>Sporormia</taxon>
    </lineage>
</organism>
<evidence type="ECO:0000256" key="3">
    <source>
        <dbReference type="ARBA" id="ARBA00010617"/>
    </source>
</evidence>
<protein>
    <submittedName>
        <fullName evidence="14">Cytochrome P450</fullName>
    </submittedName>
</protein>
<keyword evidence="11" id="KW-0472">Membrane</keyword>
<evidence type="ECO:0000256" key="8">
    <source>
        <dbReference type="ARBA" id="ARBA00023002"/>
    </source>
</evidence>
<evidence type="ECO:0000256" key="12">
    <source>
        <dbReference type="PIRSR" id="PIRSR602401-1"/>
    </source>
</evidence>
<dbReference type="GO" id="GO:0016705">
    <property type="term" value="F:oxidoreductase activity, acting on paired donors, with incorporation or reduction of molecular oxygen"/>
    <property type="evidence" value="ECO:0007669"/>
    <property type="project" value="InterPro"/>
</dbReference>
<dbReference type="PANTHER" id="PTHR24305:SF210">
    <property type="entry name" value="CYTOCHROME P450 MONOOXYGENASE ASQL-RELATED"/>
    <property type="match status" value="1"/>
</dbReference>
<comment type="cofactor">
    <cofactor evidence="1 12">
        <name>heme</name>
        <dbReference type="ChEBI" id="CHEBI:30413"/>
    </cofactor>
</comment>
<dbReference type="CDD" id="cd11058">
    <property type="entry name" value="CYP60B-like"/>
    <property type="match status" value="1"/>
</dbReference>
<gene>
    <name evidence="14" type="ORF">M011DRAFT_479287</name>
</gene>
<dbReference type="GO" id="GO:0004497">
    <property type="term" value="F:monooxygenase activity"/>
    <property type="evidence" value="ECO:0007669"/>
    <property type="project" value="UniProtKB-KW"/>
</dbReference>
<dbReference type="GO" id="GO:0009403">
    <property type="term" value="P:toxin biosynthetic process"/>
    <property type="evidence" value="ECO:0007669"/>
    <property type="project" value="UniProtKB-ARBA"/>
</dbReference>
<comment type="similarity">
    <text evidence="3 13">Belongs to the cytochrome P450 family.</text>
</comment>
<keyword evidence="15" id="KW-1185">Reference proteome</keyword>
<dbReference type="GO" id="GO:0016020">
    <property type="term" value="C:membrane"/>
    <property type="evidence" value="ECO:0007669"/>
    <property type="project" value="UniProtKB-SubCell"/>
</dbReference>
<dbReference type="PRINTS" id="PR00463">
    <property type="entry name" value="EP450I"/>
</dbReference>
<evidence type="ECO:0000256" key="5">
    <source>
        <dbReference type="ARBA" id="ARBA00022692"/>
    </source>
</evidence>
<dbReference type="InterPro" id="IPR017972">
    <property type="entry name" value="Cyt_P450_CS"/>
</dbReference>
<keyword evidence="8 13" id="KW-0560">Oxidoreductase</keyword>
<evidence type="ECO:0000256" key="4">
    <source>
        <dbReference type="ARBA" id="ARBA00022617"/>
    </source>
</evidence>
<dbReference type="InterPro" id="IPR002401">
    <property type="entry name" value="Cyt_P450_E_grp-I"/>
</dbReference>
<keyword evidence="6 12" id="KW-0479">Metal-binding</keyword>
<evidence type="ECO:0000256" key="6">
    <source>
        <dbReference type="ARBA" id="ARBA00022723"/>
    </source>
</evidence>
<dbReference type="PANTHER" id="PTHR24305">
    <property type="entry name" value="CYTOCHROME P450"/>
    <property type="match status" value="1"/>
</dbReference>
<keyword evidence="5" id="KW-0812">Transmembrane</keyword>
<dbReference type="OrthoDB" id="1470350at2759"/>
<evidence type="ECO:0000313" key="15">
    <source>
        <dbReference type="Proteomes" id="UP000799440"/>
    </source>
</evidence>
<dbReference type="PROSITE" id="PS00086">
    <property type="entry name" value="CYTOCHROME_P450"/>
    <property type="match status" value="1"/>
</dbReference>
<dbReference type="InterPro" id="IPR001128">
    <property type="entry name" value="Cyt_P450"/>
</dbReference>
<sequence length="513" mass="58919">MAVSDFARRLSGAANDASLSRSLVILVTILLTRWVIRGIYRVYFHPLSRFPGPKLWAFTRTPQLLAIWKGRLHEEAVRLHSRYGDVVRISPDELSFSSPDAWRDIYGHAPKMTRGKPPPKHWERYGRPINGVQNLIGTPTDREHAQMRKIFSPAFSDRALKQQEPLFLRYADKLVGVLRERLAEDPSRKFEMVRMYNFTTFDVMGDLTFGESLHMLDNAQYDPWVSIMFASVRVATRISIFLRYPIIAWMFKRVIPRSLEKKQMDHFQHSVDRVTKRLEKGRSSEGVDLWDLILDQKEGHGLSRAQMDSNSSLFMVAGTETTASLLSGLTYLLLKNPTTMEKLVEELRATFASEADMSLEAIAALPYLNACIKEALRLYPPVAPGLPHLTPREGSTICGEYVPPGITVGAPHYAMYRSEKLFKDPHAFIPNRWLGDEKYADDQRNAVQPFSVGSRDCLGRNMAYHEMRLIMTKVLYNFDMELCPESEDWINQRTYILWDKKPLMVTLKDVRAS</sequence>